<dbReference type="Pfam" id="PF00078">
    <property type="entry name" value="RVT_1"/>
    <property type="match status" value="1"/>
</dbReference>
<dbReference type="Pfam" id="PF13966">
    <property type="entry name" value="zf-RVT"/>
    <property type="match status" value="1"/>
</dbReference>
<dbReference type="InterPro" id="IPR043502">
    <property type="entry name" value="DNA/RNA_pol_sf"/>
</dbReference>
<protein>
    <submittedName>
        <fullName evidence="2">Transposon TX1 uncharacterized protein</fullName>
    </submittedName>
</protein>
<name>A0AAW2R2P5_SESRA</name>
<evidence type="ECO:0000313" key="2">
    <source>
        <dbReference type="EMBL" id="KAL0374206.1"/>
    </source>
</evidence>
<dbReference type="EMBL" id="JACGWJ010000014">
    <property type="protein sequence ID" value="KAL0374206.1"/>
    <property type="molecule type" value="Genomic_DNA"/>
</dbReference>
<gene>
    <name evidence="2" type="ORF">Sradi_3336300</name>
</gene>
<dbReference type="CDD" id="cd01650">
    <property type="entry name" value="RT_nLTR_like"/>
    <property type="match status" value="1"/>
</dbReference>
<dbReference type="CDD" id="cd06222">
    <property type="entry name" value="RNase_H_like"/>
    <property type="match status" value="1"/>
</dbReference>
<dbReference type="PANTHER" id="PTHR33116:SF86">
    <property type="entry name" value="REVERSE TRANSCRIPTASE DOMAIN-CONTAINING PROTEIN"/>
    <property type="match status" value="1"/>
</dbReference>
<dbReference type="InterPro" id="IPR012337">
    <property type="entry name" value="RNaseH-like_sf"/>
</dbReference>
<dbReference type="SUPFAM" id="SSF53098">
    <property type="entry name" value="Ribonuclease H-like"/>
    <property type="match status" value="1"/>
</dbReference>
<sequence length="1041" mass="118722">MSFKKRIEALKLRLKILRRGQITTASKLEEQGLQKTIEELTLREELYWKQRGKKHWLQLGDKNTSFFHMSASDRKRRNLITRLRDENNRVVNDKKGMQRLIEQYFGEVFSSRHPCPEDVERGTECVSIKVDDGMNQTLLQPYTEEEIRKAVFQMAPFKSPGPDGMSPIFYQFYWNYIKSDVISFVLNVLNNRVLDPTINKTQIVLILKCKNPDHLSQFRPISLCNVIYKVASKTIANRLKPLLDNIISQNQSAFVPGRLISDNILIAFETNHFLRTRYGGNKHHAAIKLDISKAYDKVEWCFLEKMLARLGFDHRFINLIMNCVTSVSYSFLLNGNEFGSLFPSRGLRQGDPLSPYLFLLCTQAFSSLIQKVEQEGHIKGVAICRRAPSISHLLFADDTQIYCEATHASITSIKNILEIYAKASGQMINYSKSSMVLSKNSPDNLKDELPAILRLQRTDQQERYLGLPSVVGCSKKGIFSYIRDRVWQQIKGWSEKNLSQAGKAIMIQSVLQAIPTFAMSVFKLPDSLIVEIQGMASNFFWHDKEQRKIHWIKWSRLCYRKNDGRLGFRSLKAFNKAMLAKQLWRLITKPQCLLSQVLKAKYYPSTSPLEAKVGYRPSLTWRSIINSKDIITAGSRWTLGSGTSIKIWKDPWLPRPSTFRPITLPPDGLEDTVVAAMIDPETKEWDRHIIENIFIPDDQNLILKLPLGREQRADSICWHYTQNGIFSVRSAYLLADALLNSQSSSTRSDLRANTCWKSIWKANIPPKVRLFAWKMVSAALPTGTNLEKRIRTTQFPCPFCGEANENIPHTFIHCNFARQTWALADLPWMIISAWNLLIMEHTSLTLHQTVSAANSFLSAFREANVTQPRKHVRYSARPSKWIRPDTGTIKINFDGAVHHKGCEVGIGGVARDSNGSVIAWFSLKFQRQVDGEIAEALAAREAVDLVLRHDWNRVLIEGDCLSLINKINSLEPDHSYTNSLVHDIKIAASLCSDLAFIHTSRTNNTIAHKLATRAGAPLYSSCCFSPAEADLFCLLEADFHF</sequence>
<evidence type="ECO:0000259" key="1">
    <source>
        <dbReference type="PROSITE" id="PS50878"/>
    </source>
</evidence>
<dbReference type="Gene3D" id="3.30.420.10">
    <property type="entry name" value="Ribonuclease H-like superfamily/Ribonuclease H"/>
    <property type="match status" value="1"/>
</dbReference>
<dbReference type="InterPro" id="IPR000477">
    <property type="entry name" value="RT_dom"/>
</dbReference>
<comment type="caution">
    <text evidence="2">The sequence shown here is derived from an EMBL/GenBank/DDBJ whole genome shotgun (WGS) entry which is preliminary data.</text>
</comment>
<dbReference type="PROSITE" id="PS50878">
    <property type="entry name" value="RT_POL"/>
    <property type="match status" value="1"/>
</dbReference>
<dbReference type="InterPro" id="IPR036397">
    <property type="entry name" value="RNaseH_sf"/>
</dbReference>
<feature type="domain" description="Reverse transcriptase" evidence="1">
    <location>
        <begin position="187"/>
        <end position="469"/>
    </location>
</feature>
<dbReference type="SUPFAM" id="SSF56672">
    <property type="entry name" value="DNA/RNA polymerases"/>
    <property type="match status" value="1"/>
</dbReference>
<dbReference type="AlphaFoldDB" id="A0AAW2R2P5"/>
<organism evidence="2">
    <name type="scientific">Sesamum radiatum</name>
    <name type="common">Black benniseed</name>
    <dbReference type="NCBI Taxonomy" id="300843"/>
    <lineage>
        <taxon>Eukaryota</taxon>
        <taxon>Viridiplantae</taxon>
        <taxon>Streptophyta</taxon>
        <taxon>Embryophyta</taxon>
        <taxon>Tracheophyta</taxon>
        <taxon>Spermatophyta</taxon>
        <taxon>Magnoliopsida</taxon>
        <taxon>eudicotyledons</taxon>
        <taxon>Gunneridae</taxon>
        <taxon>Pentapetalae</taxon>
        <taxon>asterids</taxon>
        <taxon>lamiids</taxon>
        <taxon>Lamiales</taxon>
        <taxon>Pedaliaceae</taxon>
        <taxon>Sesamum</taxon>
    </lineage>
</organism>
<dbReference type="Pfam" id="PF13456">
    <property type="entry name" value="RVT_3"/>
    <property type="match status" value="1"/>
</dbReference>
<reference evidence="2" key="1">
    <citation type="submission" date="2020-06" db="EMBL/GenBank/DDBJ databases">
        <authorList>
            <person name="Li T."/>
            <person name="Hu X."/>
            <person name="Zhang T."/>
            <person name="Song X."/>
            <person name="Zhang H."/>
            <person name="Dai N."/>
            <person name="Sheng W."/>
            <person name="Hou X."/>
            <person name="Wei L."/>
        </authorList>
    </citation>
    <scope>NUCLEOTIDE SEQUENCE</scope>
    <source>
        <strain evidence="2">G02</strain>
        <tissue evidence="2">Leaf</tissue>
    </source>
</reference>
<proteinExistence type="predicted"/>
<dbReference type="InterPro" id="IPR002156">
    <property type="entry name" value="RNaseH_domain"/>
</dbReference>
<dbReference type="GO" id="GO:0003676">
    <property type="term" value="F:nucleic acid binding"/>
    <property type="evidence" value="ECO:0007669"/>
    <property type="project" value="InterPro"/>
</dbReference>
<dbReference type="InterPro" id="IPR026960">
    <property type="entry name" value="RVT-Znf"/>
</dbReference>
<dbReference type="PANTHER" id="PTHR33116">
    <property type="entry name" value="REVERSE TRANSCRIPTASE ZINC-BINDING DOMAIN-CONTAINING PROTEIN-RELATED-RELATED"/>
    <property type="match status" value="1"/>
</dbReference>
<dbReference type="GO" id="GO:0004523">
    <property type="term" value="F:RNA-DNA hybrid ribonuclease activity"/>
    <property type="evidence" value="ECO:0007669"/>
    <property type="project" value="InterPro"/>
</dbReference>
<reference evidence="2" key="2">
    <citation type="journal article" date="2024" name="Plant">
        <title>Genomic evolution and insights into agronomic trait innovations of Sesamum species.</title>
        <authorList>
            <person name="Miao H."/>
            <person name="Wang L."/>
            <person name="Qu L."/>
            <person name="Liu H."/>
            <person name="Sun Y."/>
            <person name="Le M."/>
            <person name="Wang Q."/>
            <person name="Wei S."/>
            <person name="Zheng Y."/>
            <person name="Lin W."/>
            <person name="Duan Y."/>
            <person name="Cao H."/>
            <person name="Xiong S."/>
            <person name="Wang X."/>
            <person name="Wei L."/>
            <person name="Li C."/>
            <person name="Ma Q."/>
            <person name="Ju M."/>
            <person name="Zhao R."/>
            <person name="Li G."/>
            <person name="Mu C."/>
            <person name="Tian Q."/>
            <person name="Mei H."/>
            <person name="Zhang T."/>
            <person name="Gao T."/>
            <person name="Zhang H."/>
        </authorList>
    </citation>
    <scope>NUCLEOTIDE SEQUENCE</scope>
    <source>
        <strain evidence="2">G02</strain>
    </source>
</reference>
<accession>A0AAW2R2P5</accession>
<dbReference type="InterPro" id="IPR044730">
    <property type="entry name" value="RNase_H-like_dom_plant"/>
</dbReference>